<dbReference type="InterPro" id="IPR013022">
    <property type="entry name" value="Xyl_isomerase-like_TIM-brl"/>
</dbReference>
<dbReference type="PANTHER" id="PTHR12110">
    <property type="entry name" value="HYDROXYPYRUVATE ISOMERASE"/>
    <property type="match status" value="1"/>
</dbReference>
<proteinExistence type="predicted"/>
<dbReference type="InterPro" id="IPR050312">
    <property type="entry name" value="IolE/XylAMocC-like"/>
</dbReference>
<sequence length="259" mass="29538">MVYASHLLKDEEMRQVVEATDVGIESIEFSISENLDCLNEKIVEYIERLEYIGTRNLTLHGPFLDLNPMAYDSMVRAVTKARFTQTYEAAKRLGAKKIIFHTGFLPGVYYLTDWAKRMAEFWNEFMKGKSGVQILMENVYDKEISPMIEVEQKVESPDFKLCLDIGHAHCYSPRSLSDWIQTFGEHAGHVHIHDNCGDRDSHLGLGRGNIPIDETLEMLMAYMPDADYTIECSIMEDVLMSGRAVSSCREKMQSAMKTG</sequence>
<keyword evidence="2" id="KW-0540">Nuclease</keyword>
<evidence type="ECO:0000313" key="2">
    <source>
        <dbReference type="EMBL" id="CUO87795.1"/>
    </source>
</evidence>
<organism evidence="2 3">
    <name type="scientific">Faecalicatena contorta</name>
    <dbReference type="NCBI Taxonomy" id="39482"/>
    <lineage>
        <taxon>Bacteria</taxon>
        <taxon>Bacillati</taxon>
        <taxon>Bacillota</taxon>
        <taxon>Clostridia</taxon>
        <taxon>Lachnospirales</taxon>
        <taxon>Lachnospiraceae</taxon>
        <taxon>Faecalicatena</taxon>
    </lineage>
</organism>
<dbReference type="GO" id="GO:0004519">
    <property type="term" value="F:endonuclease activity"/>
    <property type="evidence" value="ECO:0007669"/>
    <property type="project" value="UniProtKB-KW"/>
</dbReference>
<dbReference type="PANTHER" id="PTHR12110:SF21">
    <property type="entry name" value="XYLOSE ISOMERASE-LIKE TIM BARREL DOMAIN-CONTAINING PROTEIN"/>
    <property type="match status" value="1"/>
</dbReference>
<evidence type="ECO:0000313" key="3">
    <source>
        <dbReference type="Proteomes" id="UP000095544"/>
    </source>
</evidence>
<dbReference type="STRING" id="39482.ERS852491_03590"/>
<dbReference type="EMBL" id="CYZU01000040">
    <property type="protein sequence ID" value="CUO87795.1"/>
    <property type="molecule type" value="Genomic_DNA"/>
</dbReference>
<gene>
    <name evidence="2" type="ORF">ERS852491_03590</name>
</gene>
<dbReference type="RefSeq" id="WP_055154544.1">
    <property type="nucleotide sequence ID" value="NZ_CYZU01000040.1"/>
</dbReference>
<protein>
    <submittedName>
        <fullName evidence="2">Endonuclease IV</fullName>
    </submittedName>
</protein>
<feature type="domain" description="Xylose isomerase-like TIM barrel" evidence="1">
    <location>
        <begin position="18"/>
        <end position="220"/>
    </location>
</feature>
<keyword evidence="2" id="KW-0255">Endonuclease</keyword>
<dbReference type="Proteomes" id="UP000095544">
    <property type="component" value="Unassembled WGS sequence"/>
</dbReference>
<dbReference type="Pfam" id="PF01261">
    <property type="entry name" value="AP_endonuc_2"/>
    <property type="match status" value="1"/>
</dbReference>
<reference evidence="2 3" key="1">
    <citation type="submission" date="2015-09" db="EMBL/GenBank/DDBJ databases">
        <authorList>
            <consortium name="Pathogen Informatics"/>
        </authorList>
    </citation>
    <scope>NUCLEOTIDE SEQUENCE [LARGE SCALE GENOMIC DNA]</scope>
    <source>
        <strain evidence="2 3">2789STDY5834876</strain>
    </source>
</reference>
<name>A0A174IS87_9FIRM</name>
<keyword evidence="2" id="KW-0378">Hydrolase</keyword>
<dbReference type="SUPFAM" id="SSF51658">
    <property type="entry name" value="Xylose isomerase-like"/>
    <property type="match status" value="1"/>
</dbReference>
<evidence type="ECO:0000259" key="1">
    <source>
        <dbReference type="Pfam" id="PF01261"/>
    </source>
</evidence>
<dbReference type="Gene3D" id="3.20.20.150">
    <property type="entry name" value="Divalent-metal-dependent TIM barrel enzymes"/>
    <property type="match status" value="1"/>
</dbReference>
<dbReference type="InterPro" id="IPR036237">
    <property type="entry name" value="Xyl_isomerase-like_sf"/>
</dbReference>
<dbReference type="AlphaFoldDB" id="A0A174IS87"/>
<accession>A0A174IS87</accession>
<dbReference type="OrthoDB" id="9801960at2"/>